<dbReference type="PANTHER" id="PTHR45686:SF1">
    <property type="entry name" value="ADP-RIBOSYLATION FACTOR GTPASE-ACTIVATING PROTEIN 3"/>
    <property type="match status" value="1"/>
</dbReference>
<dbReference type="PhylomeDB" id="Q6TNW0"/>
<dbReference type="SUPFAM" id="SSF57863">
    <property type="entry name" value="ArfGap/RecO-like zinc finger"/>
    <property type="match status" value="1"/>
</dbReference>
<dbReference type="AGR" id="ZFIN:ZDB-GENE-040426-1"/>
<dbReference type="GO" id="GO:0048205">
    <property type="term" value="P:COPI coating of Golgi vesicle"/>
    <property type="evidence" value="ECO:0000318"/>
    <property type="project" value="GO_Central"/>
</dbReference>
<dbReference type="SMART" id="SM00105">
    <property type="entry name" value="ArfGap"/>
    <property type="match status" value="1"/>
</dbReference>
<dbReference type="ZFIN" id="ZDB-GENE-040426-1">
    <property type="gene designation" value="arfgap3"/>
</dbReference>
<evidence type="ECO:0000256" key="3">
    <source>
        <dbReference type="ARBA" id="ARBA00022448"/>
    </source>
</evidence>
<proteinExistence type="evidence at transcript level"/>
<feature type="region of interest" description="Disordered" evidence="17">
    <location>
        <begin position="359"/>
        <end position="395"/>
    </location>
</feature>
<reference evidence="19 21" key="1">
    <citation type="journal article" date="2004" name="Proc. Natl. Acad. Sci. U.S.A.">
        <title>Hematopoietic gene expression profile in zebrafish kidney marrow.</title>
        <authorList>
            <person name="Song H.D."/>
            <person name="Sun X.J."/>
            <person name="Deng M."/>
            <person name="Zhang G.W."/>
            <person name="Zhou Y."/>
            <person name="Wu X.Y."/>
            <person name="Sheng Y."/>
            <person name="Chen Y."/>
            <person name="Ruan Z."/>
            <person name="Jiang C.L."/>
            <person name="Fan H.Y."/>
            <person name="Zon L.I."/>
            <person name="Kanki J.P."/>
            <person name="Liu T.X."/>
            <person name="Look A.T."/>
            <person name="Chen Z."/>
        </authorList>
    </citation>
    <scope>NUCLEOTIDE SEQUENCE</scope>
</reference>
<reference evidence="21" key="4">
    <citation type="journal article" date="2022" name="Nucleic Acids Res.">
        <title>The non-telomeric evolutionary trajectory of TRF2 in zebrafish reveals its specific roles in neurodevelopment and aging.</title>
        <authorList>
            <person name="Ying Y."/>
            <person name="Hu X."/>
            <person name="Han P."/>
            <person name="Mendez-Bermudez A."/>
            <person name="Bauwens S."/>
            <person name="Eid R."/>
            <person name="Tan L."/>
            <person name="Pousse M."/>
            <person name="Giraud-Panis M.J."/>
            <person name="Lu Y."/>
            <person name="Gilson E."/>
            <person name="Ye J."/>
        </authorList>
    </citation>
    <scope>NUCLEOTIDE SEQUENCE</scope>
</reference>
<feature type="region of interest" description="Disordered" evidence="17">
    <location>
        <begin position="211"/>
        <end position="308"/>
    </location>
</feature>
<evidence type="ECO:0000256" key="17">
    <source>
        <dbReference type="SAM" id="MobiDB-lite"/>
    </source>
</evidence>
<dbReference type="CDD" id="cd08959">
    <property type="entry name" value="ArfGap_ArfGap1_like"/>
    <property type="match status" value="1"/>
</dbReference>
<evidence type="ECO:0000256" key="5">
    <source>
        <dbReference type="ARBA" id="ARBA00022490"/>
    </source>
</evidence>
<dbReference type="Pfam" id="PF01412">
    <property type="entry name" value="ArfGap"/>
    <property type="match status" value="1"/>
</dbReference>
<dbReference type="GeneID" id="402889"/>
<sequence>MSEPGKHEISAVLKRLRAAAANKVCFDCSAKNPSWASITYGVFLCIDCSGTHRSLGVHLSFIRSTELDSNWSWFQLRCMQVGGNASANAFFSQHGCSSSSAANAKYSSRAAALYRDKIRALANQATRQHGTELWLDAQAPLSPSSPLDKQEDFFTQHTQSALPDTVQLNISQSQKRVQDNNNNAKSEAGPSVEQLSVSPVQSAAEPLSLLKKKPAAVRKSAGGGRRAGLGAQKVSSQSFTLQQRRAQAEDRLTEQRTSTAPDHSVWSVSRVQQAVDVQRSAQDSSSSRMKQQQEERLGMGLSGRSGLSHSVTEDMQTIIQQDCPSLSSRRVYEEDEQQEDTHFCSRALDEGRGSSDLFFSQWSSEKQSRMKPESDYCVEDEHRASASRKEPQSVCDDAQRKFGDAKAISSDMFFGTQDRSEYEVRARLENFSSSSAISSADLFDEQKKAAGSSSYRLSSVLSSVPDMTQLRSGVRSVAGKLSGMASGVVSTIQDRYST</sequence>
<evidence type="ECO:0000256" key="2">
    <source>
        <dbReference type="ARBA" id="ARBA00004496"/>
    </source>
</evidence>
<evidence type="ECO:0000256" key="16">
    <source>
        <dbReference type="PROSITE-ProRule" id="PRU00288"/>
    </source>
</evidence>
<feature type="compositionally biased region" description="Polar residues" evidence="17">
    <location>
        <begin position="173"/>
        <end position="185"/>
    </location>
</feature>
<keyword evidence="13" id="KW-0472">Membrane</keyword>
<reference evidence="21" key="5">
    <citation type="submission" date="2025-04" db="UniProtKB">
        <authorList>
            <consortium name="RefSeq"/>
        </authorList>
    </citation>
    <scope>IDENTIFICATION</scope>
</reference>
<feature type="compositionally biased region" description="Polar residues" evidence="17">
    <location>
        <begin position="233"/>
        <end position="245"/>
    </location>
</feature>
<dbReference type="InterPro" id="IPR038508">
    <property type="entry name" value="ArfGAP_dom_sf"/>
</dbReference>
<protein>
    <recommendedName>
        <fullName evidence="15">ADP-ribosylation factor GTPase-activating protein 3</fullName>
    </recommendedName>
</protein>
<dbReference type="GO" id="GO:0008270">
    <property type="term" value="F:zinc ion binding"/>
    <property type="evidence" value="ECO:0007669"/>
    <property type="project" value="UniProtKB-KW"/>
</dbReference>
<reference evidence="21" key="3">
    <citation type="journal article" date="2016" name="BMC Genomics">
        <title>Gene evolution and gene expression after whole genome duplication in fish: the PhyloFish database.</title>
        <authorList>
            <person name="Pasquier J."/>
            <person name="Cabau C."/>
            <person name="Nguyen T."/>
            <person name="Jouanno E."/>
            <person name="Severac D."/>
            <person name="Braasch I."/>
            <person name="Journot L."/>
            <person name="Pontarotti P."/>
            <person name="Klopp C."/>
            <person name="Postlethwait J.H."/>
            <person name="Guiguen Y."/>
            <person name="Bobe J."/>
        </authorList>
    </citation>
    <scope>NUCLEOTIDE SEQUENCE</scope>
</reference>
<keyword evidence="5" id="KW-0963">Cytoplasm</keyword>
<evidence type="ECO:0000256" key="7">
    <source>
        <dbReference type="ARBA" id="ARBA00022723"/>
    </source>
</evidence>
<organism evidence="19">
    <name type="scientific">Danio rerio</name>
    <name type="common">Zebrafish</name>
    <name type="synonym">Brachydanio rerio</name>
    <dbReference type="NCBI Taxonomy" id="7955"/>
    <lineage>
        <taxon>Eukaryota</taxon>
        <taxon>Metazoa</taxon>
        <taxon>Chordata</taxon>
        <taxon>Craniata</taxon>
        <taxon>Vertebrata</taxon>
        <taxon>Euteleostomi</taxon>
        <taxon>Actinopterygii</taxon>
        <taxon>Neopterygii</taxon>
        <taxon>Teleostei</taxon>
        <taxon>Ostariophysi</taxon>
        <taxon>Cypriniformes</taxon>
        <taxon>Danionidae</taxon>
        <taxon>Danioninae</taxon>
        <taxon>Danio</taxon>
    </lineage>
</organism>
<comment type="subcellular location">
    <subcellularLocation>
        <location evidence="2">Cytoplasm</location>
    </subcellularLocation>
    <subcellularLocation>
        <location evidence="1">Golgi apparatus membrane</location>
        <topology evidence="1">Peripheral membrane protein</topology>
        <orientation evidence="1">Cytoplasmic side</orientation>
    </subcellularLocation>
</comment>
<dbReference type="InterPro" id="IPR037278">
    <property type="entry name" value="ARFGAP/RecO"/>
</dbReference>
<keyword evidence="6" id="KW-0597">Phosphoprotein</keyword>
<gene>
    <name evidence="21 22" type="primary">arfgap3</name>
    <name evidence="19" type="synonym">ARFGAP3</name>
    <name evidence="21" type="synonym">zgc:85765</name>
</gene>
<keyword evidence="10" id="KW-0931">ER-Golgi transport</keyword>
<dbReference type="Reactome" id="R-DRE-6811434">
    <property type="pathway name" value="COPI-dependent Golgi-to-ER retrograde traffic"/>
</dbReference>
<keyword evidence="4" id="KW-0343">GTPase activation</keyword>
<keyword evidence="20" id="KW-1185">Reference proteome</keyword>
<reference evidence="20" key="2">
    <citation type="journal article" date="2013" name="Nature">
        <title>The zebrafish reference genome sequence and its relationship to the human genome.</title>
        <authorList>
            <consortium name="Genome Reference Consortium Zebrafish"/>
            <person name="Howe K."/>
            <person name="Clark M.D."/>
            <person name="Torroja C.F."/>
            <person name="Torrance J."/>
            <person name="Berthelot C."/>
            <person name="Muffato M."/>
            <person name="Collins J.E."/>
            <person name="Humphray S."/>
            <person name="McLaren K."/>
            <person name="Matthews L."/>
            <person name="McLaren S."/>
            <person name="Sealy I."/>
            <person name="Caccamo M."/>
            <person name="Churcher C."/>
            <person name="Scott C."/>
            <person name="Barrett J.C."/>
            <person name="Koch R."/>
            <person name="Rauch G.J."/>
            <person name="White S."/>
            <person name="Chow W."/>
            <person name="Kilian B."/>
            <person name="Quintais L.T."/>
            <person name="Guerra-Assuncao J.A."/>
            <person name="Zhou Y."/>
            <person name="Gu Y."/>
            <person name="Yen J."/>
            <person name="Vogel J.H."/>
            <person name="Eyre T."/>
            <person name="Redmond S."/>
            <person name="Banerjee R."/>
            <person name="Chi J."/>
            <person name="Fu B."/>
            <person name="Langley E."/>
            <person name="Maguire S.F."/>
            <person name="Laird G.K."/>
            <person name="Lloyd D."/>
            <person name="Kenyon E."/>
            <person name="Donaldson S."/>
            <person name="Sehra H."/>
            <person name="Almeida-King J."/>
            <person name="Loveland J."/>
            <person name="Trevanion S."/>
            <person name="Jones M."/>
            <person name="Quail M."/>
            <person name="Willey D."/>
            <person name="Hunt A."/>
            <person name="Burton J."/>
            <person name="Sims S."/>
            <person name="McLay K."/>
            <person name="Plumb B."/>
            <person name="Davis J."/>
            <person name="Clee C."/>
            <person name="Oliver K."/>
            <person name="Clark R."/>
            <person name="Riddle C."/>
            <person name="Elliot D."/>
            <person name="Eliott D."/>
            <person name="Threadgold G."/>
            <person name="Harden G."/>
            <person name="Ware D."/>
            <person name="Begum S."/>
            <person name="Mortimore B."/>
            <person name="Mortimer B."/>
            <person name="Kerry G."/>
            <person name="Heath P."/>
            <person name="Phillimore B."/>
            <person name="Tracey A."/>
            <person name="Corby N."/>
            <person name="Dunn M."/>
            <person name="Johnson C."/>
            <person name="Wood J."/>
            <person name="Clark S."/>
            <person name="Pelan S."/>
            <person name="Griffiths G."/>
            <person name="Smith M."/>
            <person name="Glithero R."/>
            <person name="Howden P."/>
            <person name="Barker N."/>
            <person name="Lloyd C."/>
            <person name="Stevens C."/>
            <person name="Harley J."/>
            <person name="Holt K."/>
            <person name="Panagiotidis G."/>
            <person name="Lovell J."/>
            <person name="Beasley H."/>
            <person name="Henderson C."/>
            <person name="Gordon D."/>
            <person name="Auger K."/>
            <person name="Wright D."/>
            <person name="Collins J."/>
            <person name="Raisen C."/>
            <person name="Dyer L."/>
            <person name="Leung K."/>
            <person name="Robertson L."/>
            <person name="Ambridge K."/>
            <person name="Leongamornlert D."/>
            <person name="McGuire S."/>
            <person name="Gilderthorp R."/>
            <person name="Griffiths C."/>
            <person name="Manthravadi D."/>
            <person name="Nichol S."/>
            <person name="Barker G."/>
            <person name="Whitehead S."/>
            <person name="Kay M."/>
            <person name="Brown J."/>
            <person name="Murnane C."/>
            <person name="Gray E."/>
            <person name="Humphries M."/>
            <person name="Sycamore N."/>
            <person name="Barker D."/>
            <person name="Saunders D."/>
            <person name="Wallis J."/>
            <person name="Babbage A."/>
            <person name="Hammond S."/>
            <person name="Mashreghi-Mohammadi M."/>
            <person name="Barr L."/>
            <person name="Martin S."/>
            <person name="Wray P."/>
            <person name="Ellington A."/>
            <person name="Matthews N."/>
            <person name="Ellwood M."/>
            <person name="Woodmansey R."/>
            <person name="Clark G."/>
            <person name="Cooper J."/>
            <person name="Cooper J."/>
            <person name="Tromans A."/>
            <person name="Grafham D."/>
            <person name="Skuce C."/>
            <person name="Pandian R."/>
            <person name="Andrews R."/>
            <person name="Harrison E."/>
            <person name="Kimberley A."/>
            <person name="Garnett J."/>
            <person name="Fosker N."/>
            <person name="Hall R."/>
            <person name="Garner P."/>
            <person name="Kelly D."/>
            <person name="Bird C."/>
            <person name="Palmer S."/>
            <person name="Gehring I."/>
            <person name="Berger A."/>
            <person name="Dooley C.M."/>
            <person name="Ersan-Urun Z."/>
            <person name="Eser C."/>
            <person name="Geiger H."/>
            <person name="Geisler M."/>
            <person name="Karotki L."/>
            <person name="Kirn A."/>
            <person name="Konantz J."/>
            <person name="Konantz M."/>
            <person name="Oberlander M."/>
            <person name="Rudolph-Geiger S."/>
            <person name="Teucke M."/>
            <person name="Lanz C."/>
            <person name="Raddatz G."/>
            <person name="Osoegawa K."/>
            <person name="Zhu B."/>
            <person name="Rapp A."/>
            <person name="Widaa S."/>
            <person name="Langford C."/>
            <person name="Yang F."/>
            <person name="Schuster S.C."/>
            <person name="Carter N.P."/>
            <person name="Harrow J."/>
            <person name="Ning Z."/>
            <person name="Herrero J."/>
            <person name="Searle S.M."/>
            <person name="Enright A."/>
            <person name="Geisler R."/>
            <person name="Plasterk R.H."/>
            <person name="Lee C."/>
            <person name="Westerfield M."/>
            <person name="de Jong P.J."/>
            <person name="Zon L.I."/>
            <person name="Postlethwait J.H."/>
            <person name="Nusslein-Volhard C."/>
            <person name="Hubbard T.J."/>
            <person name="Roest Crollius H."/>
            <person name="Rogers J."/>
            <person name="Stemple D.L."/>
        </authorList>
    </citation>
    <scope>NUCLEOTIDE SEQUENCE [LARGE SCALE GENOMIC DNA]</scope>
</reference>
<evidence type="ECO:0000313" key="21">
    <source>
        <dbReference type="RefSeq" id="NP_991160.1"/>
    </source>
</evidence>
<dbReference type="Gene3D" id="1.10.220.150">
    <property type="entry name" value="Arf GTPase activating protein"/>
    <property type="match status" value="1"/>
</dbReference>
<keyword evidence="9" id="KW-0862">Zinc</keyword>
<evidence type="ECO:0000256" key="9">
    <source>
        <dbReference type="ARBA" id="ARBA00022833"/>
    </source>
</evidence>
<dbReference type="FunFam" id="1.10.220.150:FF:000004">
    <property type="entry name" value="Putative ADP-ribosylation factor GTPase-activating protein 2"/>
    <property type="match status" value="1"/>
</dbReference>
<evidence type="ECO:0000256" key="14">
    <source>
        <dbReference type="ARBA" id="ARBA00037105"/>
    </source>
</evidence>
<dbReference type="Proteomes" id="UP000000437">
    <property type="component" value="Chromosome 4"/>
</dbReference>
<evidence type="ECO:0000256" key="15">
    <source>
        <dbReference type="ARBA" id="ARBA00039243"/>
    </source>
</evidence>
<feature type="region of interest" description="Disordered" evidence="17">
    <location>
        <begin position="173"/>
        <end position="199"/>
    </location>
</feature>
<dbReference type="PANTHER" id="PTHR45686">
    <property type="entry name" value="ADP-RIBOSYLATION FACTOR GTPASE ACTIVATING PROTEIN 3, ISOFORM H-RELATED"/>
    <property type="match status" value="1"/>
</dbReference>
<keyword evidence="12" id="KW-0333">Golgi apparatus</keyword>
<name>Q6TNW0_DANRE</name>
<evidence type="ECO:0000313" key="20">
    <source>
        <dbReference type="Proteomes" id="UP000000437"/>
    </source>
</evidence>
<keyword evidence="8 16" id="KW-0863">Zinc-finger</keyword>
<feature type="compositionally biased region" description="Basic and acidic residues" evidence="17">
    <location>
        <begin position="366"/>
        <end position="395"/>
    </location>
</feature>
<dbReference type="InterPro" id="IPR001164">
    <property type="entry name" value="ArfGAP_dom"/>
</dbReference>
<dbReference type="AlphaFoldDB" id="Q6TNW0"/>
<keyword evidence="11" id="KW-0653">Protein transport</keyword>
<evidence type="ECO:0000256" key="13">
    <source>
        <dbReference type="ARBA" id="ARBA00023136"/>
    </source>
</evidence>
<dbReference type="RefSeq" id="NP_991160.1">
    <property type="nucleotide sequence ID" value="NM_205597.1"/>
</dbReference>
<dbReference type="OrthoDB" id="983479at2759"/>
<keyword evidence="3" id="KW-0813">Transport</keyword>
<evidence type="ECO:0000313" key="19">
    <source>
        <dbReference type="EMBL" id="AAQ91219.1"/>
    </source>
</evidence>
<evidence type="ECO:0000259" key="18">
    <source>
        <dbReference type="PROSITE" id="PS50115"/>
    </source>
</evidence>
<dbReference type="GO" id="GO:0015031">
    <property type="term" value="P:protein transport"/>
    <property type="evidence" value="ECO:0007669"/>
    <property type="project" value="UniProtKB-KW"/>
</dbReference>
<dbReference type="PROSITE" id="PS50115">
    <property type="entry name" value="ARFGAP"/>
    <property type="match status" value="1"/>
</dbReference>
<dbReference type="Reactome" id="R-DRE-9013408">
    <property type="pathway name" value="RHOG GTPase cycle"/>
</dbReference>
<evidence type="ECO:0000256" key="8">
    <source>
        <dbReference type="ARBA" id="ARBA00022771"/>
    </source>
</evidence>
<evidence type="ECO:0000256" key="4">
    <source>
        <dbReference type="ARBA" id="ARBA00022468"/>
    </source>
</evidence>
<comment type="function">
    <text evidence="14">GTPase-activating protein (GAP) for ADP ribosylation factor 1 (ARF1). Hydrolysis of ARF1-bound GTP may lead to dissociation of coatomer from Golgi-derived membranes to allow fusion with target membranes.</text>
</comment>
<feature type="compositionally biased region" description="Polar residues" evidence="17">
    <location>
        <begin position="255"/>
        <end position="272"/>
    </location>
</feature>
<dbReference type="KEGG" id="dre:402889"/>
<feature type="compositionally biased region" description="Low complexity" evidence="17">
    <location>
        <begin position="298"/>
        <end position="308"/>
    </location>
</feature>
<dbReference type="GO" id="GO:0000139">
    <property type="term" value="C:Golgi membrane"/>
    <property type="evidence" value="ECO:0007669"/>
    <property type="project" value="UniProtKB-SubCell"/>
</dbReference>
<dbReference type="GO" id="GO:0005096">
    <property type="term" value="F:GTPase activator activity"/>
    <property type="evidence" value="ECO:0000318"/>
    <property type="project" value="GO_Central"/>
</dbReference>
<evidence type="ECO:0000256" key="12">
    <source>
        <dbReference type="ARBA" id="ARBA00023034"/>
    </source>
</evidence>
<evidence type="ECO:0000256" key="6">
    <source>
        <dbReference type="ARBA" id="ARBA00022553"/>
    </source>
</evidence>
<dbReference type="EMBL" id="AY391407">
    <property type="protein sequence ID" value="AAQ91219.1"/>
    <property type="molecule type" value="mRNA"/>
</dbReference>
<evidence type="ECO:0000256" key="10">
    <source>
        <dbReference type="ARBA" id="ARBA00022892"/>
    </source>
</evidence>
<feature type="domain" description="Arf-GAP" evidence="18">
    <location>
        <begin position="10"/>
        <end position="127"/>
    </location>
</feature>
<evidence type="ECO:0000313" key="22">
    <source>
        <dbReference type="ZFIN" id="ZDB-GENE-040426-1"/>
    </source>
</evidence>
<feature type="compositionally biased region" description="Polar residues" evidence="17">
    <location>
        <begin position="279"/>
        <end position="290"/>
    </location>
</feature>
<evidence type="ECO:0000256" key="1">
    <source>
        <dbReference type="ARBA" id="ARBA00004255"/>
    </source>
</evidence>
<dbReference type="CTD" id="26286"/>
<keyword evidence="7" id="KW-0479">Metal-binding</keyword>
<dbReference type="PRINTS" id="PR00405">
    <property type="entry name" value="REVINTRACTNG"/>
</dbReference>
<accession>Q6TNW0</accession>
<evidence type="ECO:0000256" key="11">
    <source>
        <dbReference type="ARBA" id="ARBA00022927"/>
    </source>
</evidence>